<dbReference type="GeneID" id="71636170"/>
<keyword evidence="1" id="KW-0808">Transferase</keyword>
<dbReference type="GO" id="GO:0005829">
    <property type="term" value="C:cytosol"/>
    <property type="evidence" value="ECO:0007669"/>
    <property type="project" value="TreeGrafter"/>
</dbReference>
<dbReference type="InterPro" id="IPR011697">
    <property type="entry name" value="Peptidase_C26"/>
</dbReference>
<dbReference type="CDD" id="cd01745">
    <property type="entry name" value="GATase1_2"/>
    <property type="match status" value="1"/>
</dbReference>
<dbReference type="RefSeq" id="WP_047915406.1">
    <property type="nucleotide sequence ID" value="NZ_LN774769.1"/>
</dbReference>
<accession>A0A0D6DWV4</accession>
<name>A0A0D6DWV4_9LACT</name>
<protein>
    <submittedName>
        <fullName evidence="1">Glutamine amidotransferase class I</fullName>
    </submittedName>
</protein>
<dbReference type="Proteomes" id="UP000033166">
    <property type="component" value="Chromosome I"/>
</dbReference>
<dbReference type="KEGG" id="lpk:LACPI_1039"/>
<dbReference type="PANTHER" id="PTHR43235">
    <property type="entry name" value="GLUTAMINE AMIDOTRANSFERASE PB2B2.05-RELATED"/>
    <property type="match status" value="1"/>
</dbReference>
<dbReference type="HOGENOM" id="CLU_030756_2_1_9"/>
<evidence type="ECO:0000313" key="1">
    <source>
        <dbReference type="EMBL" id="CEN28239.1"/>
    </source>
</evidence>
<dbReference type="Gene3D" id="3.40.50.880">
    <property type="match status" value="1"/>
</dbReference>
<dbReference type="GO" id="GO:0033969">
    <property type="term" value="F:gamma-glutamyl-gamma-aminobutyrate hydrolase activity"/>
    <property type="evidence" value="ECO:0007669"/>
    <property type="project" value="TreeGrafter"/>
</dbReference>
<organism evidence="1 2">
    <name type="scientific">Pseudolactococcus piscium MKFS47</name>
    <dbReference type="NCBI Taxonomy" id="297352"/>
    <lineage>
        <taxon>Bacteria</taxon>
        <taxon>Bacillati</taxon>
        <taxon>Bacillota</taxon>
        <taxon>Bacilli</taxon>
        <taxon>Lactobacillales</taxon>
        <taxon>Streptococcaceae</taxon>
        <taxon>Pseudolactococcus</taxon>
    </lineage>
</organism>
<reference evidence="2" key="1">
    <citation type="submission" date="2015-01" db="EMBL/GenBank/DDBJ databases">
        <authorList>
            <person name="Andreevskaya M."/>
        </authorList>
    </citation>
    <scope>NUCLEOTIDE SEQUENCE [LARGE SCALE GENOMIC DNA]</scope>
    <source>
        <strain evidence="2">MKFS47</strain>
    </source>
</reference>
<proteinExistence type="predicted"/>
<keyword evidence="1" id="KW-0315">Glutamine amidotransferase</keyword>
<sequence>MTILQPIIGVAANERRDAGDDMGHMAISYNPSGYIKAVQIVGGLPIMIPIGDPLSAKRYISMIDKLVLAGGQNVAPEFYGEVETIKSNDYNRERDAFELALINEAIKQNKPIIGVCRGMQLVNVALGGTLNQHTHQHWQETPVTQTSHDVSIQKHSPLEKVYGLRAHVNSFHRQSLKKVAPQLEVIAKSLGDNVIEAVQSTDPTLRFLGVQWHPDFMYNVREEDLGFFRYAVFNL</sequence>
<dbReference type="SUPFAM" id="SSF52317">
    <property type="entry name" value="Class I glutamine amidotransferase-like"/>
    <property type="match status" value="1"/>
</dbReference>
<dbReference type="PROSITE" id="PS51273">
    <property type="entry name" value="GATASE_TYPE_1"/>
    <property type="match status" value="1"/>
</dbReference>
<evidence type="ECO:0000313" key="2">
    <source>
        <dbReference type="Proteomes" id="UP000033166"/>
    </source>
</evidence>
<dbReference type="PANTHER" id="PTHR43235:SF1">
    <property type="entry name" value="GLUTAMINE AMIDOTRANSFERASE PB2B2.05-RELATED"/>
    <property type="match status" value="1"/>
</dbReference>
<dbReference type="AlphaFoldDB" id="A0A0D6DWV4"/>
<dbReference type="Pfam" id="PF07722">
    <property type="entry name" value="Peptidase_C26"/>
    <property type="match status" value="1"/>
</dbReference>
<dbReference type="GO" id="GO:0016740">
    <property type="term" value="F:transferase activity"/>
    <property type="evidence" value="ECO:0007669"/>
    <property type="project" value="UniProtKB-KW"/>
</dbReference>
<dbReference type="EMBL" id="LN774769">
    <property type="protein sequence ID" value="CEN28239.1"/>
    <property type="molecule type" value="Genomic_DNA"/>
</dbReference>
<dbReference type="InterPro" id="IPR029062">
    <property type="entry name" value="Class_I_gatase-like"/>
</dbReference>
<dbReference type="GO" id="GO:0006598">
    <property type="term" value="P:polyamine catabolic process"/>
    <property type="evidence" value="ECO:0007669"/>
    <property type="project" value="TreeGrafter"/>
</dbReference>
<dbReference type="InterPro" id="IPR044668">
    <property type="entry name" value="PuuD-like"/>
</dbReference>
<gene>
    <name evidence="1" type="ORF">LACPI_1039</name>
</gene>
<dbReference type="STRING" id="1364.LP2241_30025"/>